<dbReference type="Proteomes" id="UP001234297">
    <property type="component" value="Chromosome 2"/>
</dbReference>
<comment type="caution">
    <text evidence="1">The sequence shown here is derived from an EMBL/GenBank/DDBJ whole genome shotgun (WGS) entry which is preliminary data.</text>
</comment>
<evidence type="ECO:0000313" key="2">
    <source>
        <dbReference type="Proteomes" id="UP001234297"/>
    </source>
</evidence>
<accession>A0ACC2MLC0</accession>
<gene>
    <name evidence="1" type="ORF">MRB53_008166</name>
</gene>
<organism evidence="1 2">
    <name type="scientific">Persea americana</name>
    <name type="common">Avocado</name>
    <dbReference type="NCBI Taxonomy" id="3435"/>
    <lineage>
        <taxon>Eukaryota</taxon>
        <taxon>Viridiplantae</taxon>
        <taxon>Streptophyta</taxon>
        <taxon>Embryophyta</taxon>
        <taxon>Tracheophyta</taxon>
        <taxon>Spermatophyta</taxon>
        <taxon>Magnoliopsida</taxon>
        <taxon>Magnoliidae</taxon>
        <taxon>Laurales</taxon>
        <taxon>Lauraceae</taxon>
        <taxon>Persea</taxon>
    </lineage>
</organism>
<sequence>MPEIWKVDSSCNRICHLFAPGFLVDRKSAIAAAIAALPSSPEMPLPPFFAGEGGLSPVLPCHAIVEGESSGTTVICFRFVVNGGRASDSFNSTRTDGNSAKLRSDLVIPESEQHVPSCKEILDLNNSTASGGNGKQRLRWTSELHDRFVDAITQLGGPDRATPKGVLRVMGVPGLTIYHVKSHLQKYRLAKYLPESSAEGSKDEKKDSSDSLSSMDSAPGIQINEALRMQMEVQKRLQEQLEVQRQLQLRIEAQGKYLQKIIEEQQKLGGALNDPETSAADEKDKSLQTPQDALVEPVSPLKKQKMDDRVLDTTTPRGLLPADEKPDYIISQWDRELYGRDVVGFGFDVVTGFKEGGDGGREQTPPAAVGSAYGSRGISP</sequence>
<dbReference type="EMBL" id="CM056810">
    <property type="protein sequence ID" value="KAJ8646418.1"/>
    <property type="molecule type" value="Genomic_DNA"/>
</dbReference>
<proteinExistence type="predicted"/>
<keyword evidence="2" id="KW-1185">Reference proteome</keyword>
<name>A0ACC2MLC0_PERAE</name>
<reference evidence="1 2" key="1">
    <citation type="journal article" date="2022" name="Hortic Res">
        <title>A haplotype resolved chromosomal level avocado genome allows analysis of novel avocado genes.</title>
        <authorList>
            <person name="Nath O."/>
            <person name="Fletcher S.J."/>
            <person name="Hayward A."/>
            <person name="Shaw L.M."/>
            <person name="Masouleh A.K."/>
            <person name="Furtado A."/>
            <person name="Henry R.J."/>
            <person name="Mitter N."/>
        </authorList>
    </citation>
    <scope>NUCLEOTIDE SEQUENCE [LARGE SCALE GENOMIC DNA]</scope>
    <source>
        <strain evidence="2">cv. Hass</strain>
    </source>
</reference>
<evidence type="ECO:0000313" key="1">
    <source>
        <dbReference type="EMBL" id="KAJ8646418.1"/>
    </source>
</evidence>
<protein>
    <submittedName>
        <fullName evidence="1">Uncharacterized protein</fullName>
    </submittedName>
</protein>